<protein>
    <recommendedName>
        <fullName evidence="2">BTB domain-containing protein</fullName>
    </recommendedName>
</protein>
<gene>
    <name evidence="3" type="ORF">PAUS00366_LOCUS22278</name>
</gene>
<keyword evidence="1" id="KW-0175">Coiled coil</keyword>
<dbReference type="InterPro" id="IPR000210">
    <property type="entry name" value="BTB/POZ_dom"/>
</dbReference>
<dbReference type="PROSITE" id="PS50097">
    <property type="entry name" value="BTB"/>
    <property type="match status" value="1"/>
</dbReference>
<feature type="coiled-coil region" evidence="1">
    <location>
        <begin position="358"/>
        <end position="385"/>
    </location>
</feature>
<feature type="domain" description="BTB" evidence="2">
    <location>
        <begin position="23"/>
        <end position="116"/>
    </location>
</feature>
<evidence type="ECO:0000259" key="2">
    <source>
        <dbReference type="PROSITE" id="PS50097"/>
    </source>
</evidence>
<dbReference type="InterPro" id="IPR011333">
    <property type="entry name" value="SKP1/BTB/POZ_sf"/>
</dbReference>
<evidence type="ECO:0000313" key="3">
    <source>
        <dbReference type="EMBL" id="CAE0729493.1"/>
    </source>
</evidence>
<organism evidence="3">
    <name type="scientific">Pseudo-nitzschia australis</name>
    <dbReference type="NCBI Taxonomy" id="44445"/>
    <lineage>
        <taxon>Eukaryota</taxon>
        <taxon>Sar</taxon>
        <taxon>Stramenopiles</taxon>
        <taxon>Ochrophyta</taxon>
        <taxon>Bacillariophyta</taxon>
        <taxon>Bacillariophyceae</taxon>
        <taxon>Bacillariophycidae</taxon>
        <taxon>Bacillariales</taxon>
        <taxon>Bacillariaceae</taxon>
        <taxon>Pseudo-nitzschia</taxon>
    </lineage>
</organism>
<proteinExistence type="predicted"/>
<reference evidence="3" key="1">
    <citation type="submission" date="2021-01" db="EMBL/GenBank/DDBJ databases">
        <authorList>
            <person name="Corre E."/>
            <person name="Pelletier E."/>
            <person name="Niang G."/>
            <person name="Scheremetjew M."/>
            <person name="Finn R."/>
            <person name="Kale V."/>
            <person name="Holt S."/>
            <person name="Cochrane G."/>
            <person name="Meng A."/>
            <person name="Brown T."/>
            <person name="Cohen L."/>
        </authorList>
    </citation>
    <scope>NUCLEOTIDE SEQUENCE</scope>
    <source>
        <strain evidence="3">10249 10 AB</strain>
    </source>
</reference>
<dbReference type="EMBL" id="HBIX01034124">
    <property type="protein sequence ID" value="CAE0729493.1"/>
    <property type="molecule type" value="Transcribed_RNA"/>
</dbReference>
<name>A0A7S4AWQ1_9STRA</name>
<dbReference type="AlphaFoldDB" id="A0A7S4AWQ1"/>
<dbReference type="Gene3D" id="3.30.710.10">
    <property type="entry name" value="Potassium Channel Kv1.1, Chain A"/>
    <property type="match status" value="1"/>
</dbReference>
<sequence>MTESNDCFCWTKEPDEPPHFSDWRVTLEIEPSLSVTYAVHRVALASKIEYFKRIFLSSSPASNNINNDGVYFSEARDQHSKIALPQTLSDEGFFWTVEAFEILLAQCYRQKQLTENHASEIKDSRVFVAFYYLADYLQVKEGNMDFKVLEKRLCSGEAGKLYQGVLEFPKPCQLMKRIRYKISHFCAHTGPKSISSATELAAIADHPLWLAIVDLLNHREKMDNSVYEWSNNIAHFLARKNNTVTLEVFEKLTVGYLVGCIAPEAALLFLDMEQKFHKESKDGEITRGDVDDPMTNLQLRCAFSLITSDLEEPDQQNLKEKAIRVLAKYPPVLKFYLEKTLGFFEAAKRDLFEALKSKDQLVTEVQILRKKNRELKRRASRLHELDELRTPKRLRTELTNEQMTLHKEDQVTI</sequence>
<evidence type="ECO:0000256" key="1">
    <source>
        <dbReference type="SAM" id="Coils"/>
    </source>
</evidence>
<accession>A0A7S4AWQ1</accession>